<dbReference type="InterPro" id="IPR021476">
    <property type="entry name" value="Egh16-like"/>
</dbReference>
<feature type="signal peptide" evidence="2">
    <location>
        <begin position="1"/>
        <end position="17"/>
    </location>
</feature>
<dbReference type="PANTHER" id="PTHR34618:SF1">
    <property type="entry name" value="SECRETED PROTEIN"/>
    <property type="match status" value="1"/>
</dbReference>
<evidence type="ECO:0000313" key="3">
    <source>
        <dbReference type="EMBL" id="EPQ56561.1"/>
    </source>
</evidence>
<feature type="compositionally biased region" description="Low complexity" evidence="1">
    <location>
        <begin position="457"/>
        <end position="477"/>
    </location>
</feature>
<feature type="chain" id="PRO_5004543913" evidence="2">
    <location>
        <begin position="18"/>
        <end position="492"/>
    </location>
</feature>
<reference evidence="3 4" key="1">
    <citation type="journal article" date="2012" name="Science">
        <title>The Paleozoic origin of enzymatic lignin decomposition reconstructed from 31 fungal genomes.</title>
        <authorList>
            <person name="Floudas D."/>
            <person name="Binder M."/>
            <person name="Riley R."/>
            <person name="Barry K."/>
            <person name="Blanchette R.A."/>
            <person name="Henrissat B."/>
            <person name="Martinez A.T."/>
            <person name="Otillar R."/>
            <person name="Spatafora J.W."/>
            <person name="Yadav J.S."/>
            <person name="Aerts A."/>
            <person name="Benoit I."/>
            <person name="Boyd A."/>
            <person name="Carlson A."/>
            <person name="Copeland A."/>
            <person name="Coutinho P.M."/>
            <person name="de Vries R.P."/>
            <person name="Ferreira P."/>
            <person name="Findley K."/>
            <person name="Foster B."/>
            <person name="Gaskell J."/>
            <person name="Glotzer D."/>
            <person name="Gorecki P."/>
            <person name="Heitman J."/>
            <person name="Hesse C."/>
            <person name="Hori C."/>
            <person name="Igarashi K."/>
            <person name="Jurgens J.A."/>
            <person name="Kallen N."/>
            <person name="Kersten P."/>
            <person name="Kohler A."/>
            <person name="Kuees U."/>
            <person name="Kumar T.K.A."/>
            <person name="Kuo A."/>
            <person name="LaButti K."/>
            <person name="Larrondo L.F."/>
            <person name="Lindquist E."/>
            <person name="Ling A."/>
            <person name="Lombard V."/>
            <person name="Lucas S."/>
            <person name="Lundell T."/>
            <person name="Martin R."/>
            <person name="McLaughlin D.J."/>
            <person name="Morgenstern I."/>
            <person name="Morin E."/>
            <person name="Murat C."/>
            <person name="Nagy L.G."/>
            <person name="Nolan M."/>
            <person name="Ohm R.A."/>
            <person name="Patyshakuliyeva A."/>
            <person name="Rokas A."/>
            <person name="Ruiz-Duenas F.J."/>
            <person name="Sabat G."/>
            <person name="Salamov A."/>
            <person name="Samejima M."/>
            <person name="Schmutz J."/>
            <person name="Slot J.C."/>
            <person name="St John F."/>
            <person name="Stenlid J."/>
            <person name="Sun H."/>
            <person name="Sun S."/>
            <person name="Syed K."/>
            <person name="Tsang A."/>
            <person name="Wiebenga A."/>
            <person name="Young D."/>
            <person name="Pisabarro A."/>
            <person name="Eastwood D.C."/>
            <person name="Martin F."/>
            <person name="Cullen D."/>
            <person name="Grigoriev I.V."/>
            <person name="Hibbett D.S."/>
        </authorList>
    </citation>
    <scope>NUCLEOTIDE SEQUENCE [LARGE SCALE GENOMIC DNA]</scope>
    <source>
        <strain evidence="3 4">ATCC 11539</strain>
    </source>
</reference>
<feature type="region of interest" description="Disordered" evidence="1">
    <location>
        <begin position="220"/>
        <end position="243"/>
    </location>
</feature>
<feature type="compositionally biased region" description="Basic residues" evidence="1">
    <location>
        <begin position="481"/>
        <end position="492"/>
    </location>
</feature>
<dbReference type="PANTHER" id="PTHR34618">
    <property type="entry name" value="SURFACE PROTEIN MAS1, PUTATIVE-RELATED"/>
    <property type="match status" value="1"/>
</dbReference>
<evidence type="ECO:0000256" key="2">
    <source>
        <dbReference type="SAM" id="SignalP"/>
    </source>
</evidence>
<organism evidence="3 4">
    <name type="scientific">Gloeophyllum trabeum (strain ATCC 11539 / FP-39264 / Madison 617)</name>
    <name type="common">Brown rot fungus</name>
    <dbReference type="NCBI Taxonomy" id="670483"/>
    <lineage>
        <taxon>Eukaryota</taxon>
        <taxon>Fungi</taxon>
        <taxon>Dikarya</taxon>
        <taxon>Basidiomycota</taxon>
        <taxon>Agaricomycotina</taxon>
        <taxon>Agaricomycetes</taxon>
        <taxon>Gloeophyllales</taxon>
        <taxon>Gloeophyllaceae</taxon>
        <taxon>Gloeophyllum</taxon>
    </lineage>
</organism>
<dbReference type="GeneID" id="19300088"/>
<sequence length="492" mass="49562">MFKSIAVLSLFASTAYGHAFISSVKSTNGVSAMSFGVDTTGAIPRNGTTEQPFQLDTPVLKDLNTNPCGSTLQGGSIDITQALKAQEQANNGALPAVESTVTLGLHQVNADGGGPFTAEVNEDGTGKTWVAATVTKQPPGENGLLHNGPADSELTLQLPNNLKCTGGTNGNACLIRITNGGENSTSFANGAGPFGGCVAVSQANAATGSSSGTAAKSTITAAAGGNGNTSSNNRKGGSNRAKNNAIMQGRRSLLSGRSIASIDELSELVAKREMLNRNINEKRQLLTAQLIDELETATGTAIDIPIDKLAGHDDFAAKGGNSTEASKDAVLTTQQAIDLKKAVQLAIDSALIVMANGNIDAGKQGQSSEITDKANADAAASLAAGETTSVNLGNAGVGFFNTANVDSLLGELATASDSIAATLTSGSGAAATATLTDTAATATATSTQKTGSNRTKGSNNGAANRNGNNRGGNSAAATRKGAFKNRVRSWDA</sequence>
<evidence type="ECO:0000256" key="1">
    <source>
        <dbReference type="SAM" id="MobiDB-lite"/>
    </source>
</evidence>
<dbReference type="RefSeq" id="XP_007865275.1">
    <property type="nucleotide sequence ID" value="XM_007867084.1"/>
</dbReference>
<dbReference type="SMR" id="S7Q9G2"/>
<protein>
    <submittedName>
        <fullName evidence="3">Uncharacterized protein</fullName>
    </submittedName>
</protein>
<dbReference type="OrthoDB" id="3241054at2759"/>
<name>S7Q9G2_GLOTA</name>
<evidence type="ECO:0000313" key="4">
    <source>
        <dbReference type="Proteomes" id="UP000030669"/>
    </source>
</evidence>
<dbReference type="EMBL" id="KB469300">
    <property type="protein sequence ID" value="EPQ56561.1"/>
    <property type="molecule type" value="Genomic_DNA"/>
</dbReference>
<dbReference type="Pfam" id="PF11327">
    <property type="entry name" value="Egh16-like"/>
    <property type="match status" value="1"/>
</dbReference>
<keyword evidence="2" id="KW-0732">Signal</keyword>
<dbReference type="AlphaFoldDB" id="S7Q9G2"/>
<feature type="compositionally biased region" description="Low complexity" evidence="1">
    <location>
        <begin position="220"/>
        <end position="241"/>
    </location>
</feature>
<keyword evidence="4" id="KW-1185">Reference proteome</keyword>
<dbReference type="HOGENOM" id="CLU_035451_0_0_1"/>
<accession>S7Q9G2</accession>
<feature type="region of interest" description="Disordered" evidence="1">
    <location>
        <begin position="442"/>
        <end position="492"/>
    </location>
</feature>
<dbReference type="KEGG" id="gtr:GLOTRDRAFT_115770"/>
<proteinExistence type="predicted"/>
<dbReference type="Proteomes" id="UP000030669">
    <property type="component" value="Unassembled WGS sequence"/>
</dbReference>
<dbReference type="OMA" id="YGHAFIN"/>
<dbReference type="eggNOG" id="ENOG502SM0P">
    <property type="taxonomic scope" value="Eukaryota"/>
</dbReference>
<gene>
    <name evidence="3" type="ORF">GLOTRDRAFT_115770</name>
</gene>